<dbReference type="AlphaFoldDB" id="W9YFC9"/>
<evidence type="ECO:0000256" key="2">
    <source>
        <dbReference type="ARBA" id="ARBA00022737"/>
    </source>
</evidence>
<dbReference type="eggNOG" id="ENOG502S3E1">
    <property type="taxonomic scope" value="Eukaryota"/>
</dbReference>
<dbReference type="GeneID" id="19160150"/>
<proteinExistence type="inferred from homology"/>
<sequence length="761" mass="86333">MREGPFGPHSEFIRSFPASEREALLKALEEEGVVPGEDMDLITDEELEELAKDDKVLKREAQEKSSLKVTLSIPARDKIYVKRFNLALQEAEKGPPNERLYFALWKWYLRCQQHVANFSVIIPEDVWHFLWKTQSTKYYRPQHLEMLAKDMIKADVPLEDREWIQYIDALQANGDLAAAAETWELQRPRLGPKDELAEEFWVTGIQIYVALGRPQKAQTLAFACYDHSTVIDPSVLVMVISAWAKSKNPAAAERAWFCYLELRRRLDSAENDDTILSVLGRLSSALLEAGRTELALAVFKDMFMLKAKSSSDSWRVFQEVTQDALGTLSPSEDVVSEIGLATLAVTPRSFHNKYFFASWIKWLLGEDKVDEAALVVELMYERGVKPDARHLNGLIAAWLRQGSPSARRKAESTAWAMIHARIDLVQKRNTQDSDPNSANKPTIPPESKQTPFFLRRGAPAATIETFSILLSHYTRRSDLDNANQLTEIMTVSAEIKPNSFIMNHWLYASLRSGQIPDIWRKYCTLKQSIAPDLETFAALWDTAKAHYGSPAAHNQKFPDARTLFAEMQAWLDSLDKKRRKSVKGDFSSEFYEQIVRCFCLSYDLHGTLCALYGLRDSFDMLPHEEITRLVIMQVARSFAADFAQPSSKGRNRRVSKTAQYQSAVKTLTEIVVAMMDRKMEETDVDPEAFADLESREAQQLRLDVLTSFLGMVIERKSEGGHVDGDGDGDGLVQQVSNVAAQMKTTVPTDLLVRRDWDDAEV</sequence>
<feature type="region of interest" description="Disordered" evidence="5">
    <location>
        <begin position="428"/>
        <end position="450"/>
    </location>
</feature>
<evidence type="ECO:0008006" key="8">
    <source>
        <dbReference type="Google" id="ProtNLM"/>
    </source>
</evidence>
<comment type="caution">
    <text evidence="6">The sequence shown here is derived from an EMBL/GenBank/DDBJ whole genome shotgun (WGS) entry which is preliminary data.</text>
</comment>
<dbReference type="RefSeq" id="XP_007724351.1">
    <property type="nucleotide sequence ID" value="XM_007726161.1"/>
</dbReference>
<name>W9YFC9_9EURO</name>
<evidence type="ECO:0000313" key="7">
    <source>
        <dbReference type="Proteomes" id="UP000019484"/>
    </source>
</evidence>
<protein>
    <recommendedName>
        <fullName evidence="8">Pentatricopeptide repeat domain-containing protein</fullName>
    </recommendedName>
</protein>
<evidence type="ECO:0000256" key="5">
    <source>
        <dbReference type="SAM" id="MobiDB-lite"/>
    </source>
</evidence>
<gene>
    <name evidence="6" type="ORF">A1O1_05275</name>
</gene>
<evidence type="ECO:0000313" key="6">
    <source>
        <dbReference type="EMBL" id="EXJ88345.1"/>
    </source>
</evidence>
<comment type="subunit">
    <text evidence="4">Binds to mitochondrial small subunit 15S rRNA.</text>
</comment>
<evidence type="ECO:0000256" key="4">
    <source>
        <dbReference type="ARBA" id="ARBA00044511"/>
    </source>
</evidence>
<dbReference type="Proteomes" id="UP000019484">
    <property type="component" value="Unassembled WGS sequence"/>
</dbReference>
<organism evidence="6 7">
    <name type="scientific">Capronia coronata CBS 617.96</name>
    <dbReference type="NCBI Taxonomy" id="1182541"/>
    <lineage>
        <taxon>Eukaryota</taxon>
        <taxon>Fungi</taxon>
        <taxon>Dikarya</taxon>
        <taxon>Ascomycota</taxon>
        <taxon>Pezizomycotina</taxon>
        <taxon>Eurotiomycetes</taxon>
        <taxon>Chaetothyriomycetidae</taxon>
        <taxon>Chaetothyriales</taxon>
        <taxon>Herpotrichiellaceae</taxon>
        <taxon>Capronia</taxon>
    </lineage>
</organism>
<reference evidence="6 7" key="1">
    <citation type="submission" date="2013-03" db="EMBL/GenBank/DDBJ databases">
        <title>The Genome Sequence of Capronia coronata CBS 617.96.</title>
        <authorList>
            <consortium name="The Broad Institute Genomics Platform"/>
            <person name="Cuomo C."/>
            <person name="de Hoog S."/>
            <person name="Gorbushina A."/>
            <person name="Walker B."/>
            <person name="Young S.K."/>
            <person name="Zeng Q."/>
            <person name="Gargeya S."/>
            <person name="Fitzgerald M."/>
            <person name="Haas B."/>
            <person name="Abouelleil A."/>
            <person name="Allen A.W."/>
            <person name="Alvarado L."/>
            <person name="Arachchi H.M."/>
            <person name="Berlin A.M."/>
            <person name="Chapman S.B."/>
            <person name="Gainer-Dewar J."/>
            <person name="Goldberg J."/>
            <person name="Griggs A."/>
            <person name="Gujja S."/>
            <person name="Hansen M."/>
            <person name="Howarth C."/>
            <person name="Imamovic A."/>
            <person name="Ireland A."/>
            <person name="Larimer J."/>
            <person name="McCowan C."/>
            <person name="Murphy C."/>
            <person name="Pearson M."/>
            <person name="Poon T.W."/>
            <person name="Priest M."/>
            <person name="Roberts A."/>
            <person name="Saif S."/>
            <person name="Shea T."/>
            <person name="Sisk P."/>
            <person name="Sykes S."/>
            <person name="Wortman J."/>
            <person name="Nusbaum C."/>
            <person name="Birren B."/>
        </authorList>
    </citation>
    <scope>NUCLEOTIDE SEQUENCE [LARGE SCALE GENOMIC DNA]</scope>
    <source>
        <strain evidence="6 7">CBS 617.96</strain>
    </source>
</reference>
<dbReference type="PANTHER" id="PTHR47936:SF1">
    <property type="entry name" value="PENTATRICOPEPTIDE REPEAT-CONTAINING PROTEIN GUN1, CHLOROPLASTIC"/>
    <property type="match status" value="1"/>
</dbReference>
<evidence type="ECO:0000256" key="3">
    <source>
        <dbReference type="ARBA" id="ARBA00044493"/>
    </source>
</evidence>
<dbReference type="EMBL" id="AMWN01000004">
    <property type="protein sequence ID" value="EXJ88345.1"/>
    <property type="molecule type" value="Genomic_DNA"/>
</dbReference>
<dbReference type="InterPro" id="IPR011990">
    <property type="entry name" value="TPR-like_helical_dom_sf"/>
</dbReference>
<dbReference type="PANTHER" id="PTHR47936">
    <property type="entry name" value="PPR_LONG DOMAIN-CONTAINING PROTEIN"/>
    <property type="match status" value="1"/>
</dbReference>
<dbReference type="Gene3D" id="1.25.40.10">
    <property type="entry name" value="Tetratricopeptide repeat domain"/>
    <property type="match status" value="2"/>
</dbReference>
<evidence type="ECO:0000256" key="1">
    <source>
        <dbReference type="ARBA" id="ARBA00006192"/>
    </source>
</evidence>
<keyword evidence="7" id="KW-1185">Reference proteome</keyword>
<comment type="function">
    <text evidence="3">Regulates mitochondrial small subunit maturation by controlling 15S rRNA 5'-end processing. Localizes to the 5' precursor of the 15S rRNA in a position that is subsequently occupied by mS47 in the mature yeast mtSSU. Uses structure and sequence-specific RNA recognition, binding to a single-stranded region of the precursor and specifically recognizing bases -6 to -1. The exchange of Ccm1 for mS47 is coupled to the irreversible removal of precursor rRNA that is accompanied by conformational changes of the mitoribosomal proteins uS5m and mS26. These conformational changes signal completion of 5'-end rRNA processing through protection of the mature 5'-end of the 15S rRNA and stabilization of mS47. The removal of the 5' precursor together with the dissociation of Ccm1 may be catalyzed by the 5'-3' exoribonuclease Pet127. Involved in the specific removal of group I introns in mitochondrial encoded transcripts.</text>
</comment>
<comment type="similarity">
    <text evidence="1">Belongs to the CCM1 family.</text>
</comment>
<keyword evidence="2" id="KW-0677">Repeat</keyword>
<dbReference type="HOGENOM" id="CLU_014148_0_1_1"/>
<accession>W9YFC9</accession>
<dbReference type="OrthoDB" id="185373at2759"/>